<keyword evidence="3 8" id="KW-0808">Transferase</keyword>
<comment type="similarity">
    <text evidence="2 8">Belongs to the DHHC palmitoyltransferase family.</text>
</comment>
<comment type="domain">
    <text evidence="8">The DHHC domain is required for palmitoyltransferase activity.</text>
</comment>
<dbReference type="InterPro" id="IPR001594">
    <property type="entry name" value="Palmitoyltrfase_DHHC"/>
</dbReference>
<evidence type="ECO:0000256" key="7">
    <source>
        <dbReference type="ARBA" id="ARBA00023315"/>
    </source>
</evidence>
<keyword evidence="5 8" id="KW-1133">Transmembrane helix</keyword>
<keyword evidence="6 8" id="KW-0472">Membrane</keyword>
<feature type="transmembrane region" description="Helical" evidence="8">
    <location>
        <begin position="57"/>
        <end position="77"/>
    </location>
</feature>
<evidence type="ECO:0000256" key="4">
    <source>
        <dbReference type="ARBA" id="ARBA00022692"/>
    </source>
</evidence>
<keyword evidence="11" id="KW-1185">Reference proteome</keyword>
<accession>A0A7J7LSP1</accession>
<proteinExistence type="inferred from homology"/>
<name>A0A7J7LSP1_9MAGN</name>
<dbReference type="PROSITE" id="PS50216">
    <property type="entry name" value="DHHC"/>
    <property type="match status" value="1"/>
</dbReference>
<dbReference type="GO" id="GO:0005794">
    <property type="term" value="C:Golgi apparatus"/>
    <property type="evidence" value="ECO:0007669"/>
    <property type="project" value="TreeGrafter"/>
</dbReference>
<dbReference type="EC" id="2.3.1.225" evidence="8"/>
<dbReference type="Proteomes" id="UP000541444">
    <property type="component" value="Unassembled WGS sequence"/>
</dbReference>
<evidence type="ECO:0000256" key="8">
    <source>
        <dbReference type="RuleBase" id="RU079119"/>
    </source>
</evidence>
<dbReference type="OrthoDB" id="4096362at2759"/>
<evidence type="ECO:0000256" key="6">
    <source>
        <dbReference type="ARBA" id="ARBA00023136"/>
    </source>
</evidence>
<dbReference type="GO" id="GO:0019706">
    <property type="term" value="F:protein-cysteine S-palmitoyltransferase activity"/>
    <property type="evidence" value="ECO:0007669"/>
    <property type="project" value="UniProtKB-EC"/>
</dbReference>
<sequence>MQTNTMHTSSIPSQRFESNSWITEGSGGGGGLKRVYQVWKGNNTFLLGGRFVFGPDASSLVFTILLIVTPVISFCIFDSQQLIHEFNLGNVIVIIPAVFVVYIMVLLLLTSGTDPGIVPRNLHPPEPEDDDYASCLSSELPGNQAGPSRLPPIKDILVNGIIVKVKYCHTCMLYRPPRCSHCSICNNCVERFDHHCPWVGQCIGKTTYENFRYKYDRKVNTYNLGLVRNVAEIFISKRPKSKNNFRAITKDNSIPIFNSSLSMGRGMSPETPKRSFDVETGAKRKAVVDEELEEIQSQMEIGSGLERCGTQPRHTNLGRNGNWEIGSDMHAMATEFGTDSSLTDRIKINGVL</sequence>
<evidence type="ECO:0000313" key="10">
    <source>
        <dbReference type="EMBL" id="KAF6145673.1"/>
    </source>
</evidence>
<evidence type="ECO:0000256" key="5">
    <source>
        <dbReference type="ARBA" id="ARBA00022989"/>
    </source>
</evidence>
<dbReference type="AlphaFoldDB" id="A0A7J7LSP1"/>
<dbReference type="Pfam" id="PF01529">
    <property type="entry name" value="DHHC"/>
    <property type="match status" value="1"/>
</dbReference>
<dbReference type="InterPro" id="IPR039859">
    <property type="entry name" value="PFA4/ZDH16/20/ERF2-like"/>
</dbReference>
<protein>
    <recommendedName>
        <fullName evidence="8">S-acyltransferase</fullName>
        <ecNumber evidence="8">2.3.1.225</ecNumber>
    </recommendedName>
    <alternativeName>
        <fullName evidence="8">Palmitoyltransferase</fullName>
    </alternativeName>
</protein>
<keyword evidence="7 8" id="KW-0012">Acyltransferase</keyword>
<feature type="transmembrane region" description="Helical" evidence="8">
    <location>
        <begin position="89"/>
        <end position="109"/>
    </location>
</feature>
<dbReference type="GO" id="GO:0006612">
    <property type="term" value="P:protein targeting to membrane"/>
    <property type="evidence" value="ECO:0007669"/>
    <property type="project" value="TreeGrafter"/>
</dbReference>
<evidence type="ECO:0000256" key="2">
    <source>
        <dbReference type="ARBA" id="ARBA00008574"/>
    </source>
</evidence>
<organism evidence="10 11">
    <name type="scientific">Kingdonia uniflora</name>
    <dbReference type="NCBI Taxonomy" id="39325"/>
    <lineage>
        <taxon>Eukaryota</taxon>
        <taxon>Viridiplantae</taxon>
        <taxon>Streptophyta</taxon>
        <taxon>Embryophyta</taxon>
        <taxon>Tracheophyta</taxon>
        <taxon>Spermatophyta</taxon>
        <taxon>Magnoliopsida</taxon>
        <taxon>Ranunculales</taxon>
        <taxon>Circaeasteraceae</taxon>
        <taxon>Kingdonia</taxon>
    </lineage>
</organism>
<comment type="subcellular location">
    <subcellularLocation>
        <location evidence="1">Membrane</location>
        <topology evidence="1">Multi-pass membrane protein</topology>
    </subcellularLocation>
</comment>
<evidence type="ECO:0000259" key="9">
    <source>
        <dbReference type="Pfam" id="PF01529"/>
    </source>
</evidence>
<dbReference type="GO" id="GO:0005783">
    <property type="term" value="C:endoplasmic reticulum"/>
    <property type="evidence" value="ECO:0007669"/>
    <property type="project" value="TreeGrafter"/>
</dbReference>
<reference evidence="10 11" key="1">
    <citation type="journal article" date="2020" name="IScience">
        <title>Genome Sequencing of the Endangered Kingdonia uniflora (Circaeasteraceae, Ranunculales) Reveals Potential Mechanisms of Evolutionary Specialization.</title>
        <authorList>
            <person name="Sun Y."/>
            <person name="Deng T."/>
            <person name="Zhang A."/>
            <person name="Moore M.J."/>
            <person name="Landis J.B."/>
            <person name="Lin N."/>
            <person name="Zhang H."/>
            <person name="Zhang X."/>
            <person name="Huang J."/>
            <person name="Zhang X."/>
            <person name="Sun H."/>
            <person name="Wang H."/>
        </authorList>
    </citation>
    <scope>NUCLEOTIDE SEQUENCE [LARGE SCALE GENOMIC DNA]</scope>
    <source>
        <strain evidence="10">TB1705</strain>
        <tissue evidence="10">Leaf</tissue>
    </source>
</reference>
<comment type="catalytic activity">
    <reaction evidence="8">
        <text>L-cysteinyl-[protein] + hexadecanoyl-CoA = S-hexadecanoyl-L-cysteinyl-[protein] + CoA</text>
        <dbReference type="Rhea" id="RHEA:36683"/>
        <dbReference type="Rhea" id="RHEA-COMP:10131"/>
        <dbReference type="Rhea" id="RHEA-COMP:11032"/>
        <dbReference type="ChEBI" id="CHEBI:29950"/>
        <dbReference type="ChEBI" id="CHEBI:57287"/>
        <dbReference type="ChEBI" id="CHEBI:57379"/>
        <dbReference type="ChEBI" id="CHEBI:74151"/>
        <dbReference type="EC" id="2.3.1.225"/>
    </reaction>
</comment>
<dbReference type="EMBL" id="JACGCM010002039">
    <property type="protein sequence ID" value="KAF6145673.1"/>
    <property type="molecule type" value="Genomic_DNA"/>
</dbReference>
<dbReference type="PANTHER" id="PTHR22883:SF324">
    <property type="entry name" value="S-ACYLTRANSFERASE"/>
    <property type="match status" value="1"/>
</dbReference>
<dbReference type="PANTHER" id="PTHR22883">
    <property type="entry name" value="ZINC FINGER DHHC DOMAIN CONTAINING PROTEIN"/>
    <property type="match status" value="1"/>
</dbReference>
<comment type="caution">
    <text evidence="10">The sequence shown here is derived from an EMBL/GenBank/DDBJ whole genome shotgun (WGS) entry which is preliminary data.</text>
</comment>
<feature type="domain" description="Palmitoyltransferase DHHC" evidence="9">
    <location>
        <begin position="166"/>
        <end position="211"/>
    </location>
</feature>
<dbReference type="GO" id="GO:0016020">
    <property type="term" value="C:membrane"/>
    <property type="evidence" value="ECO:0007669"/>
    <property type="project" value="UniProtKB-SubCell"/>
</dbReference>
<evidence type="ECO:0000313" key="11">
    <source>
        <dbReference type="Proteomes" id="UP000541444"/>
    </source>
</evidence>
<evidence type="ECO:0000256" key="1">
    <source>
        <dbReference type="ARBA" id="ARBA00004141"/>
    </source>
</evidence>
<gene>
    <name evidence="10" type="ORF">GIB67_002767</name>
</gene>
<keyword evidence="4 8" id="KW-0812">Transmembrane</keyword>
<evidence type="ECO:0000256" key="3">
    <source>
        <dbReference type="ARBA" id="ARBA00022679"/>
    </source>
</evidence>